<accession>A0A518KDA7</accession>
<dbReference type="EMBL" id="CP036349">
    <property type="protein sequence ID" value="QDV75781.1"/>
    <property type="molecule type" value="Genomic_DNA"/>
</dbReference>
<gene>
    <name evidence="1" type="ORF">Spa11_40030</name>
</gene>
<dbReference type="AlphaFoldDB" id="A0A518KDA7"/>
<dbReference type="KEGG" id="bmei:Spa11_40030"/>
<reference evidence="1 2" key="1">
    <citation type="submission" date="2019-02" db="EMBL/GenBank/DDBJ databases">
        <title>Deep-cultivation of Planctomycetes and their phenomic and genomic characterization uncovers novel biology.</title>
        <authorList>
            <person name="Wiegand S."/>
            <person name="Jogler M."/>
            <person name="Boedeker C."/>
            <person name="Pinto D."/>
            <person name="Vollmers J."/>
            <person name="Rivas-Marin E."/>
            <person name="Kohn T."/>
            <person name="Peeters S.H."/>
            <person name="Heuer A."/>
            <person name="Rast P."/>
            <person name="Oberbeckmann S."/>
            <person name="Bunk B."/>
            <person name="Jeske O."/>
            <person name="Meyerdierks A."/>
            <person name="Storesund J.E."/>
            <person name="Kallscheuer N."/>
            <person name="Luecker S."/>
            <person name="Lage O.M."/>
            <person name="Pohl T."/>
            <person name="Merkel B.J."/>
            <person name="Hornburger P."/>
            <person name="Mueller R.-W."/>
            <person name="Bruemmer F."/>
            <person name="Labrenz M."/>
            <person name="Spormann A.M."/>
            <person name="Op den Camp H."/>
            <person name="Overmann J."/>
            <person name="Amann R."/>
            <person name="Jetten M.S.M."/>
            <person name="Mascher T."/>
            <person name="Medema M.H."/>
            <person name="Devos D.P."/>
            <person name="Kaster A.-K."/>
            <person name="Ovreas L."/>
            <person name="Rohde M."/>
            <person name="Galperin M.Y."/>
            <person name="Jogler C."/>
        </authorList>
    </citation>
    <scope>NUCLEOTIDE SEQUENCE [LARGE SCALE GENOMIC DNA]</scope>
    <source>
        <strain evidence="1 2">Spa11</strain>
    </source>
</reference>
<organism evidence="1 2">
    <name type="scientific">Botrimarina mediterranea</name>
    <dbReference type="NCBI Taxonomy" id="2528022"/>
    <lineage>
        <taxon>Bacteria</taxon>
        <taxon>Pseudomonadati</taxon>
        <taxon>Planctomycetota</taxon>
        <taxon>Planctomycetia</taxon>
        <taxon>Pirellulales</taxon>
        <taxon>Lacipirellulaceae</taxon>
        <taxon>Botrimarina</taxon>
    </lineage>
</organism>
<evidence type="ECO:0000313" key="2">
    <source>
        <dbReference type="Proteomes" id="UP000316426"/>
    </source>
</evidence>
<proteinExistence type="predicted"/>
<protein>
    <submittedName>
        <fullName evidence="1">Uncharacterized protein</fullName>
    </submittedName>
</protein>
<evidence type="ECO:0000313" key="1">
    <source>
        <dbReference type="EMBL" id="QDV75781.1"/>
    </source>
</evidence>
<keyword evidence="2" id="KW-1185">Reference proteome</keyword>
<name>A0A518KDA7_9BACT</name>
<dbReference type="Proteomes" id="UP000316426">
    <property type="component" value="Chromosome"/>
</dbReference>
<sequence>MPGRFTTTDTTNTKGATAPLYPATFLYRKSELGGLQRISFVVFFVPVVVNII</sequence>